<reference evidence="6" key="1">
    <citation type="journal article" date="2020" name="J. Eukaryot. Microbiol.">
        <title>De novo Sequencing, Assembly and Annotation of the Transcriptome for the Free-Living Testate Amoeba Arcella intermedia.</title>
        <authorList>
            <person name="Ribeiro G.M."/>
            <person name="Porfirio-Sousa A.L."/>
            <person name="Maurer-Alcala X.X."/>
            <person name="Katz L.A."/>
            <person name="Lahr D.J.G."/>
        </authorList>
    </citation>
    <scope>NUCLEOTIDE SEQUENCE</scope>
</reference>
<keyword evidence="4" id="KW-0449">Lipoprotein</keyword>
<proteinExistence type="inferred from homology"/>
<organism evidence="6">
    <name type="scientific">Arcella intermedia</name>
    <dbReference type="NCBI Taxonomy" id="1963864"/>
    <lineage>
        <taxon>Eukaryota</taxon>
        <taxon>Amoebozoa</taxon>
        <taxon>Tubulinea</taxon>
        <taxon>Elardia</taxon>
        <taxon>Arcellinida</taxon>
        <taxon>Sphaerothecina</taxon>
        <taxon>Arcellidae</taxon>
        <taxon>Arcella</taxon>
    </lineage>
</organism>
<sequence>MGALASLFTAEKKMTIDIFLDFERAEPGDNERETHQLVADVLTKADQILEKLQAYKGCEEFIRAAISKPGPDTEKAAWDAILPAVETLQEFYEFSVEIEKIYPKLLTSLFQANEDLKANLQGQQSLAKQLADIFDFALRFDDMKMINPGIQNDFSYYRRTLSRMKINNKAGDIKIKDELANRMSLFFAYPTPMMKVLTDTTVQFLKNEPCPINKVQVVSGFSLMANVCLDMVEKSRFTNPKTNMFCLRGMTGSIVLVDHLDQFGAFSKKSTINVKGAITKLKNFQEASTEGLLNALKYTTVHLNDPETPQTIKLLLQ</sequence>
<evidence type="ECO:0000256" key="1">
    <source>
        <dbReference type="ARBA" id="ARBA00004635"/>
    </source>
</evidence>
<name>A0A6B2LA71_9EUKA</name>
<comment type="similarity">
    <text evidence="2">Belongs to the CYRI family.</text>
</comment>
<dbReference type="Pfam" id="PF07159">
    <property type="entry name" value="CYRIA-B_Rac1-bd"/>
    <property type="match status" value="1"/>
</dbReference>
<dbReference type="AlphaFoldDB" id="A0A6B2LA71"/>
<evidence type="ECO:0000256" key="4">
    <source>
        <dbReference type="ARBA" id="ARBA00023288"/>
    </source>
</evidence>
<dbReference type="GO" id="GO:0016020">
    <property type="term" value="C:membrane"/>
    <property type="evidence" value="ECO:0007669"/>
    <property type="project" value="UniProtKB-SubCell"/>
</dbReference>
<comment type="subcellular location">
    <subcellularLocation>
        <location evidence="1">Membrane</location>
        <topology evidence="1">Lipid-anchor</topology>
    </subcellularLocation>
</comment>
<dbReference type="GO" id="GO:0031267">
    <property type="term" value="F:small GTPase binding"/>
    <property type="evidence" value="ECO:0007669"/>
    <property type="project" value="InterPro"/>
</dbReference>
<dbReference type="EMBL" id="GIBP01004984">
    <property type="protein sequence ID" value="NDV33953.1"/>
    <property type="molecule type" value="Transcribed_RNA"/>
</dbReference>
<feature type="domain" description="CYRIA/CYRIB Rac1 binding" evidence="5">
    <location>
        <begin position="17"/>
        <end position="313"/>
    </location>
</feature>
<keyword evidence="3" id="KW-0472">Membrane</keyword>
<dbReference type="GO" id="GO:0030833">
    <property type="term" value="P:regulation of actin filament polymerization"/>
    <property type="evidence" value="ECO:0007669"/>
    <property type="project" value="InterPro"/>
</dbReference>
<dbReference type="InterPro" id="IPR009828">
    <property type="entry name" value="CYRIA/CYRIB_Rac1-bd"/>
</dbReference>
<dbReference type="PANTHER" id="PTHR12422">
    <property type="entry name" value="GH09096P"/>
    <property type="match status" value="1"/>
</dbReference>
<evidence type="ECO:0000256" key="2">
    <source>
        <dbReference type="ARBA" id="ARBA00005778"/>
    </source>
</evidence>
<evidence type="ECO:0000256" key="3">
    <source>
        <dbReference type="ARBA" id="ARBA00023136"/>
    </source>
</evidence>
<dbReference type="InterPro" id="IPR039789">
    <property type="entry name" value="CYRI"/>
</dbReference>
<accession>A0A6B2LA71</accession>
<evidence type="ECO:0000259" key="5">
    <source>
        <dbReference type="Pfam" id="PF07159"/>
    </source>
</evidence>
<evidence type="ECO:0000313" key="6">
    <source>
        <dbReference type="EMBL" id="NDV33953.1"/>
    </source>
</evidence>
<protein>
    <recommendedName>
        <fullName evidence="5">CYRIA/CYRIB Rac1 binding domain-containing protein</fullName>
    </recommendedName>
</protein>